<reference evidence="2" key="1">
    <citation type="submission" date="2020-04" db="EMBL/GenBank/DDBJ databases">
        <authorList>
            <person name="Chiriac C."/>
            <person name="Salcher M."/>
            <person name="Ghai R."/>
            <person name="Kavagutti S V."/>
        </authorList>
    </citation>
    <scope>NUCLEOTIDE SEQUENCE</scope>
</reference>
<proteinExistence type="predicted"/>
<gene>
    <name evidence="2" type="ORF">UFOVP451_50</name>
</gene>
<evidence type="ECO:0000259" key="1">
    <source>
        <dbReference type="Pfam" id="PF18832"/>
    </source>
</evidence>
<evidence type="ECO:0000313" key="2">
    <source>
        <dbReference type="EMBL" id="CAB4142797.1"/>
    </source>
</evidence>
<dbReference type="EMBL" id="LR796409">
    <property type="protein sequence ID" value="CAB4142797.1"/>
    <property type="molecule type" value="Genomic_DNA"/>
</dbReference>
<protein>
    <recommendedName>
        <fullName evidence="1">Large polyvalent protein-associated domain-containing protein</fullName>
    </recommendedName>
</protein>
<accession>A0A6J5MAP7</accession>
<dbReference type="InterPro" id="IPR041258">
    <property type="entry name" value="LPD18"/>
</dbReference>
<organism evidence="2">
    <name type="scientific">uncultured Caudovirales phage</name>
    <dbReference type="NCBI Taxonomy" id="2100421"/>
    <lineage>
        <taxon>Viruses</taxon>
        <taxon>Duplodnaviria</taxon>
        <taxon>Heunggongvirae</taxon>
        <taxon>Uroviricota</taxon>
        <taxon>Caudoviricetes</taxon>
        <taxon>Peduoviridae</taxon>
        <taxon>Maltschvirus</taxon>
        <taxon>Maltschvirus maltsch</taxon>
    </lineage>
</organism>
<name>A0A6J5MAP7_9CAUD</name>
<sequence length="76" mass="8628">MVKVNGLKLQGFKGTWYEIDRLETVTGDIYILLESEQYGDDVSGVIINQNYTVIVDETYNDLKTELQPLVSFILPA</sequence>
<dbReference type="Pfam" id="PF18832">
    <property type="entry name" value="LPD18"/>
    <property type="match status" value="1"/>
</dbReference>
<feature type="domain" description="Large polyvalent protein-associated" evidence="1">
    <location>
        <begin position="5"/>
        <end position="63"/>
    </location>
</feature>